<dbReference type="InterPro" id="IPR003439">
    <property type="entry name" value="ABC_transporter-like_ATP-bd"/>
</dbReference>
<dbReference type="GO" id="GO:0016887">
    <property type="term" value="F:ATP hydrolysis activity"/>
    <property type="evidence" value="ECO:0007669"/>
    <property type="project" value="InterPro"/>
</dbReference>
<dbReference type="Gene3D" id="3.40.50.300">
    <property type="entry name" value="P-loop containing nucleotide triphosphate hydrolases"/>
    <property type="match status" value="1"/>
</dbReference>
<keyword evidence="7" id="KW-1278">Translocase</keyword>
<evidence type="ECO:0000256" key="10">
    <source>
        <dbReference type="ARBA" id="ARBA00023136"/>
    </source>
</evidence>
<dbReference type="SMART" id="SM00382">
    <property type="entry name" value="AAA"/>
    <property type="match status" value="1"/>
</dbReference>
<evidence type="ECO:0000256" key="11">
    <source>
        <dbReference type="SAM" id="Phobius"/>
    </source>
</evidence>
<keyword evidence="5" id="KW-0547">Nucleotide-binding</keyword>
<evidence type="ECO:0000259" key="13">
    <source>
        <dbReference type="PROSITE" id="PS50929"/>
    </source>
</evidence>
<dbReference type="GO" id="GO:0015421">
    <property type="term" value="F:ABC-type oligopeptide transporter activity"/>
    <property type="evidence" value="ECO:0007669"/>
    <property type="project" value="TreeGrafter"/>
</dbReference>
<keyword evidence="6 14" id="KW-0067">ATP-binding</keyword>
<name>A0A3B0W6G2_9ZZZZ</name>
<dbReference type="Gene3D" id="1.20.1560.10">
    <property type="entry name" value="ABC transporter type 1, transmembrane domain"/>
    <property type="match status" value="1"/>
</dbReference>
<feature type="transmembrane region" description="Helical" evidence="11">
    <location>
        <begin position="249"/>
        <end position="269"/>
    </location>
</feature>
<evidence type="ECO:0000256" key="7">
    <source>
        <dbReference type="ARBA" id="ARBA00022967"/>
    </source>
</evidence>
<feature type="domain" description="ABC transporter" evidence="12">
    <location>
        <begin position="338"/>
        <end position="572"/>
    </location>
</feature>
<evidence type="ECO:0000259" key="12">
    <source>
        <dbReference type="PROSITE" id="PS50893"/>
    </source>
</evidence>
<dbReference type="InterPro" id="IPR036640">
    <property type="entry name" value="ABC1_TM_sf"/>
</dbReference>
<keyword evidence="2" id="KW-0813">Transport</keyword>
<sequence>MTNKEIISRLYQVLAKYRVKLLIAMLGMIVVAGFNAAQAYIVKPLLDEIFVNKERQLLNLLPLVLLALFFFKGIFYFCYSYTLEWVGQRVILDLRNRIYSHVNDLSLSFFARMSTGELISRIINDVTLLQGAVSHALIRVLRDFFSVIGLLCVIFFMDWRLAFVSLIFIPMATIPIVVFGKKFRRVSTRYQKSVADATNMLHETIAGTRIVKAFCMEEYEKTRFASKMRQLFDILLTNTRYQSLSHPMVEFFGGVGMALIVWFGGIQVLKGNSTTGTFMSFLTAIIMLYEPIKGVSKINSTIQQGLASATRIFTLLDVKSDIRERHDAAVLPPFAKSIEFQDVSFRYEDNPPILHHVALQVRQGEVLAVVGPSGTGKSTLVSLIPRFYDVCEGAVLIDGHDVRDVTLHSLRSQVALVTQQTFLFNDTVRHNIAYGRLDCADEEIIEAARAAYALDFIEELPEGLDTVIGESGARLSGGERQRISIARALLKDAPILILDEATSSLDLESEHQVQSALENLMKNRTTIVVAHRLSTIRNADRIIVMKDGCLVEEGCHDELLALHGEYETLYRMQYERTGDSEPSIMNSQS</sequence>
<evidence type="ECO:0000256" key="8">
    <source>
        <dbReference type="ARBA" id="ARBA00022989"/>
    </source>
</evidence>
<evidence type="ECO:0000256" key="4">
    <source>
        <dbReference type="ARBA" id="ARBA00022692"/>
    </source>
</evidence>
<feature type="transmembrane region" description="Helical" evidence="11">
    <location>
        <begin position="140"/>
        <end position="157"/>
    </location>
</feature>
<organism evidence="14">
    <name type="scientific">hydrothermal vent metagenome</name>
    <dbReference type="NCBI Taxonomy" id="652676"/>
    <lineage>
        <taxon>unclassified sequences</taxon>
        <taxon>metagenomes</taxon>
        <taxon>ecological metagenomes</taxon>
    </lineage>
</organism>
<dbReference type="SUPFAM" id="SSF52540">
    <property type="entry name" value="P-loop containing nucleoside triphosphate hydrolases"/>
    <property type="match status" value="1"/>
</dbReference>
<evidence type="ECO:0000256" key="9">
    <source>
        <dbReference type="ARBA" id="ARBA00023055"/>
    </source>
</evidence>
<dbReference type="CDD" id="cd03251">
    <property type="entry name" value="ABCC_MsbA"/>
    <property type="match status" value="1"/>
</dbReference>
<evidence type="ECO:0000256" key="2">
    <source>
        <dbReference type="ARBA" id="ARBA00022448"/>
    </source>
</evidence>
<feature type="transmembrane region" description="Helical" evidence="11">
    <location>
        <begin position="21"/>
        <end position="41"/>
    </location>
</feature>
<dbReference type="InterPro" id="IPR011527">
    <property type="entry name" value="ABC1_TM_dom"/>
</dbReference>
<dbReference type="InterPro" id="IPR003593">
    <property type="entry name" value="AAA+_ATPase"/>
</dbReference>
<feature type="domain" description="ABC transmembrane type-1" evidence="13">
    <location>
        <begin position="22"/>
        <end position="304"/>
    </location>
</feature>
<evidence type="ECO:0000256" key="3">
    <source>
        <dbReference type="ARBA" id="ARBA00022475"/>
    </source>
</evidence>
<keyword evidence="3" id="KW-1003">Cell membrane</keyword>
<evidence type="ECO:0000256" key="5">
    <source>
        <dbReference type="ARBA" id="ARBA00022741"/>
    </source>
</evidence>
<dbReference type="EMBL" id="UOEY01000098">
    <property type="protein sequence ID" value="VAW40216.1"/>
    <property type="molecule type" value="Genomic_DNA"/>
</dbReference>
<dbReference type="PANTHER" id="PTHR43394">
    <property type="entry name" value="ATP-DEPENDENT PERMEASE MDL1, MITOCHONDRIAL"/>
    <property type="match status" value="1"/>
</dbReference>
<gene>
    <name evidence="14" type="ORF">MNBD_DELTA04-1647</name>
</gene>
<dbReference type="InterPro" id="IPR039421">
    <property type="entry name" value="Type_1_exporter"/>
</dbReference>
<dbReference type="InterPro" id="IPR017871">
    <property type="entry name" value="ABC_transporter-like_CS"/>
</dbReference>
<evidence type="ECO:0000256" key="6">
    <source>
        <dbReference type="ARBA" id="ARBA00022840"/>
    </source>
</evidence>
<dbReference type="AlphaFoldDB" id="A0A3B0W6G2"/>
<dbReference type="PROSITE" id="PS50893">
    <property type="entry name" value="ABC_TRANSPORTER_2"/>
    <property type="match status" value="1"/>
</dbReference>
<dbReference type="InterPro" id="IPR027417">
    <property type="entry name" value="P-loop_NTPase"/>
</dbReference>
<keyword evidence="9" id="KW-0445">Lipid transport</keyword>
<dbReference type="GO" id="GO:0016020">
    <property type="term" value="C:membrane"/>
    <property type="evidence" value="ECO:0007669"/>
    <property type="project" value="UniProtKB-SubCell"/>
</dbReference>
<dbReference type="Pfam" id="PF00005">
    <property type="entry name" value="ABC_tran"/>
    <property type="match status" value="1"/>
</dbReference>
<feature type="transmembrane region" description="Helical" evidence="11">
    <location>
        <begin position="61"/>
        <end position="79"/>
    </location>
</feature>
<dbReference type="CDD" id="cd18552">
    <property type="entry name" value="ABC_6TM_MsbA_like"/>
    <property type="match status" value="1"/>
</dbReference>
<keyword evidence="10 11" id="KW-0472">Membrane</keyword>
<keyword evidence="4 11" id="KW-0812">Transmembrane</keyword>
<dbReference type="PROSITE" id="PS50929">
    <property type="entry name" value="ABC_TM1F"/>
    <property type="match status" value="1"/>
</dbReference>
<evidence type="ECO:0000256" key="1">
    <source>
        <dbReference type="ARBA" id="ARBA00004141"/>
    </source>
</evidence>
<comment type="subcellular location">
    <subcellularLocation>
        <location evidence="1">Membrane</location>
        <topology evidence="1">Multi-pass membrane protein</topology>
    </subcellularLocation>
</comment>
<dbReference type="InterPro" id="IPR011917">
    <property type="entry name" value="ABC_transpr_lipidA"/>
</dbReference>
<accession>A0A3B0W6G2</accession>
<keyword evidence="8 11" id="KW-1133">Transmembrane helix</keyword>
<dbReference type="GO" id="GO:0005524">
    <property type="term" value="F:ATP binding"/>
    <property type="evidence" value="ECO:0007669"/>
    <property type="project" value="UniProtKB-KW"/>
</dbReference>
<dbReference type="Pfam" id="PF00664">
    <property type="entry name" value="ABC_membrane"/>
    <property type="match status" value="1"/>
</dbReference>
<dbReference type="SUPFAM" id="SSF90123">
    <property type="entry name" value="ABC transporter transmembrane region"/>
    <property type="match status" value="1"/>
</dbReference>
<proteinExistence type="predicted"/>
<evidence type="ECO:0000313" key="14">
    <source>
        <dbReference type="EMBL" id="VAW40216.1"/>
    </source>
</evidence>
<reference evidence="14" key="1">
    <citation type="submission" date="2018-06" db="EMBL/GenBank/DDBJ databases">
        <authorList>
            <person name="Zhirakovskaya E."/>
        </authorList>
    </citation>
    <scope>NUCLEOTIDE SEQUENCE</scope>
</reference>
<protein>
    <submittedName>
        <fullName evidence="14">Lipid A export permease/ATP-binding protein MsbA</fullName>
    </submittedName>
</protein>
<dbReference type="NCBIfam" id="TIGR02203">
    <property type="entry name" value="MsbA_lipidA"/>
    <property type="match status" value="1"/>
</dbReference>
<dbReference type="PROSITE" id="PS00211">
    <property type="entry name" value="ABC_TRANSPORTER_1"/>
    <property type="match status" value="1"/>
</dbReference>
<dbReference type="PANTHER" id="PTHR43394:SF1">
    <property type="entry name" value="ATP-BINDING CASSETTE SUB-FAMILY B MEMBER 10, MITOCHONDRIAL"/>
    <property type="match status" value="1"/>
</dbReference>
<feature type="transmembrane region" description="Helical" evidence="11">
    <location>
        <begin position="163"/>
        <end position="180"/>
    </location>
</feature>
<dbReference type="GO" id="GO:0034040">
    <property type="term" value="F:ATPase-coupled lipid transmembrane transporter activity"/>
    <property type="evidence" value="ECO:0007669"/>
    <property type="project" value="InterPro"/>
</dbReference>
<dbReference type="FunFam" id="3.40.50.300:FF:000287">
    <property type="entry name" value="Multidrug ABC transporter ATP-binding protein"/>
    <property type="match status" value="1"/>
</dbReference>